<reference evidence="1 2" key="1">
    <citation type="submission" date="2014-09" db="EMBL/GenBank/DDBJ databases">
        <authorList>
            <person name="Regsiter A."/>
        </authorList>
    </citation>
    <scope>NUCLEOTIDE SEQUENCE [LARGE SCALE GENOMIC DNA]</scope>
</reference>
<accession>A0A0U5G969</accession>
<dbReference type="KEGG" id="xcw:J162_02269"/>
<dbReference type="KEGG" id="xcf:J172_02270"/>
<evidence type="ECO:0000313" key="2">
    <source>
        <dbReference type="Proteomes" id="UP000052230"/>
    </source>
</evidence>
<organism evidence="1 2">
    <name type="scientific">Xanthomonas citri pv. citri</name>
    <dbReference type="NCBI Taxonomy" id="611301"/>
    <lineage>
        <taxon>Bacteria</taxon>
        <taxon>Pseudomonadati</taxon>
        <taxon>Pseudomonadota</taxon>
        <taxon>Gammaproteobacteria</taxon>
        <taxon>Lysobacterales</taxon>
        <taxon>Lysobacteraceae</taxon>
        <taxon>Xanthomonas</taxon>
    </lineage>
</organism>
<sequence>MCVHGPACSPASARAVPCWQARGSDGRRAKTLTLKQWLAEDVTAVSPEGSRQMRASLQGYPHPQSRQTMNVGKDDLHRVPLLPLAVLAVMSLGGCATTPRATGHLIEGPVRLGEIAAVDGPRVRPDRVVEDSRCPADVRCIVEGRLIVSATVLGGGWSKQVDLTLGIPVPIADGILTLVDATPPPIAPETAARAAARFTFTFQGGR</sequence>
<keyword evidence="2" id="KW-1185">Reference proteome</keyword>
<gene>
    <name evidence="1" type="ORF">XAC3562_410019</name>
</gene>
<evidence type="ECO:0000313" key="1">
    <source>
        <dbReference type="EMBL" id="CEG16459.1"/>
    </source>
</evidence>
<protein>
    <submittedName>
        <fullName evidence="1">Uncharacterized protein</fullName>
    </submittedName>
</protein>
<dbReference type="Proteomes" id="UP000052230">
    <property type="component" value="Unassembled WGS sequence"/>
</dbReference>
<comment type="caution">
    <text evidence="1">The sequence shown here is derived from an EMBL/GenBank/DDBJ whole genome shotgun (WGS) entry which is preliminary data.</text>
</comment>
<dbReference type="KEGG" id="xcr:J163_02267"/>
<dbReference type="KEGG" id="xcn:J169_02276"/>
<dbReference type="KEGG" id="xcm:J164_02267"/>
<dbReference type="EMBL" id="CCXZ01000135">
    <property type="protein sequence ID" value="CEG16459.1"/>
    <property type="molecule type" value="Genomic_DNA"/>
</dbReference>
<dbReference type="AlphaFoldDB" id="A0A0U5G969"/>
<name>A0A0U5G969_XANCI</name>
<dbReference type="KEGG" id="xcu:J159_02267"/>
<proteinExistence type="predicted"/>